<dbReference type="Gene3D" id="1.20.5.460">
    <property type="entry name" value="Single helix bin"/>
    <property type="match status" value="1"/>
</dbReference>
<dbReference type="InterPro" id="IPR025703">
    <property type="entry name" value="Bifunct_PutA"/>
</dbReference>
<comment type="similarity">
    <text evidence="5">In the N-terminal section; belongs to the proline dehydrogenase family.</text>
</comment>
<comment type="caution">
    <text evidence="10">The sequence shown here is derived from an EMBL/GenBank/DDBJ whole genome shotgun (WGS) entry which is preliminary data.</text>
</comment>
<dbReference type="InterPro" id="IPR029041">
    <property type="entry name" value="FAD-linked_oxidoreductase-like"/>
</dbReference>
<dbReference type="EC" id="1.2.1.88" evidence="5"/>
<dbReference type="InterPro" id="IPR050485">
    <property type="entry name" value="Proline_metab_enzyme"/>
</dbReference>
<evidence type="ECO:0000313" key="10">
    <source>
        <dbReference type="EMBL" id="NIK90223.1"/>
    </source>
</evidence>
<keyword evidence="5" id="KW-0804">Transcription</keyword>
<dbReference type="Pfam" id="PF00171">
    <property type="entry name" value="Aldedh"/>
    <property type="match status" value="1"/>
</dbReference>
<comment type="catalytic activity">
    <reaction evidence="4 5">
        <text>L-glutamate 5-semialdehyde + NAD(+) + H2O = L-glutamate + NADH + 2 H(+)</text>
        <dbReference type="Rhea" id="RHEA:30235"/>
        <dbReference type="ChEBI" id="CHEBI:15377"/>
        <dbReference type="ChEBI" id="CHEBI:15378"/>
        <dbReference type="ChEBI" id="CHEBI:29985"/>
        <dbReference type="ChEBI" id="CHEBI:57540"/>
        <dbReference type="ChEBI" id="CHEBI:57945"/>
        <dbReference type="ChEBI" id="CHEBI:58066"/>
        <dbReference type="EC" id="1.2.1.88"/>
    </reaction>
</comment>
<dbReference type="SUPFAM" id="SSF51730">
    <property type="entry name" value="FAD-linked oxidoreductase"/>
    <property type="match status" value="1"/>
</dbReference>
<evidence type="ECO:0000256" key="5">
    <source>
        <dbReference type="PIRNR" id="PIRNR000197"/>
    </source>
</evidence>
<keyword evidence="5" id="KW-0678">Repressor</keyword>
<evidence type="ECO:0000259" key="7">
    <source>
        <dbReference type="Pfam" id="PF00171"/>
    </source>
</evidence>
<comment type="cofactor">
    <cofactor evidence="5">
        <name>FAD</name>
        <dbReference type="ChEBI" id="CHEBI:57692"/>
    </cofactor>
</comment>
<keyword evidence="5" id="KW-0642">Proline metabolism</keyword>
<dbReference type="InterPro" id="IPR016163">
    <property type="entry name" value="Ald_DH_C"/>
</dbReference>
<keyword evidence="3 5" id="KW-0520">NAD</keyword>
<keyword evidence="5" id="KW-0274">FAD</keyword>
<dbReference type="PIRSF" id="PIRSF000197">
    <property type="entry name" value="Bifunct_PutA"/>
    <property type="match status" value="1"/>
</dbReference>
<dbReference type="PROSITE" id="PS00070">
    <property type="entry name" value="ALDEHYDE_DEHYDR_CYS"/>
    <property type="match status" value="1"/>
</dbReference>
<dbReference type="EMBL" id="JAASRM010000001">
    <property type="protein sequence ID" value="NIK90223.1"/>
    <property type="molecule type" value="Genomic_DNA"/>
</dbReference>
<dbReference type="InterPro" id="IPR005933">
    <property type="entry name" value="PutA_C"/>
</dbReference>
<feature type="domain" description="Proline dehydrogenase" evidence="8">
    <location>
        <begin position="187"/>
        <end position="482"/>
    </location>
</feature>
<comment type="pathway">
    <text evidence="5">Amino-acid degradation; L-proline degradation into L-glutamate; L-glutamate from L-proline: step 1/2.</text>
</comment>
<dbReference type="Gene3D" id="3.20.20.220">
    <property type="match status" value="1"/>
</dbReference>
<evidence type="ECO:0000256" key="2">
    <source>
        <dbReference type="ARBA" id="ARBA00023002"/>
    </source>
</evidence>
<dbReference type="InterPro" id="IPR024089">
    <property type="entry name" value="PRODH_PutA_dom_I/II"/>
</dbReference>
<dbReference type="PANTHER" id="PTHR42862">
    <property type="entry name" value="DELTA-1-PYRROLINE-5-CARBOXYLATE DEHYDROGENASE 1, ISOFORM A-RELATED"/>
    <property type="match status" value="1"/>
</dbReference>
<dbReference type="AlphaFoldDB" id="A0A846N3N9"/>
<name>A0A846N3N9_9PROT</name>
<feature type="domain" description="Aldehyde dehydrogenase" evidence="7">
    <location>
        <begin position="570"/>
        <end position="1019"/>
    </location>
</feature>
<comment type="catalytic activity">
    <reaction evidence="5">
        <text>L-proline + a quinone = (S)-1-pyrroline-5-carboxylate + a quinol + H(+)</text>
        <dbReference type="Rhea" id="RHEA:23784"/>
        <dbReference type="ChEBI" id="CHEBI:15378"/>
        <dbReference type="ChEBI" id="CHEBI:17388"/>
        <dbReference type="ChEBI" id="CHEBI:24646"/>
        <dbReference type="ChEBI" id="CHEBI:60039"/>
        <dbReference type="ChEBI" id="CHEBI:132124"/>
        <dbReference type="EC" id="1.5.5.2"/>
    </reaction>
</comment>
<evidence type="ECO:0000256" key="3">
    <source>
        <dbReference type="ARBA" id="ARBA00023027"/>
    </source>
</evidence>
<dbReference type="InterPro" id="IPR015590">
    <property type="entry name" value="Aldehyde_DH_dom"/>
</dbReference>
<dbReference type="GO" id="GO:0009898">
    <property type="term" value="C:cytoplasmic side of plasma membrane"/>
    <property type="evidence" value="ECO:0007669"/>
    <property type="project" value="TreeGrafter"/>
</dbReference>
<evidence type="ECO:0000259" key="9">
    <source>
        <dbReference type="Pfam" id="PF14850"/>
    </source>
</evidence>
<comment type="function">
    <text evidence="5">Oxidizes proline to glutamate for use as a carbon and nitrogen source.</text>
</comment>
<keyword evidence="11" id="KW-1185">Reference proteome</keyword>
<dbReference type="SUPFAM" id="SSF53720">
    <property type="entry name" value="ALDH-like"/>
    <property type="match status" value="1"/>
</dbReference>
<sequence length="1043" mass="112995">MRDTSRAAIAAAYHADEDLISAERIAQARFSPAELTSIQLLARGLVDRIRKEGGRKGGVDAFTQEYALSTEEGIALMCLAEALLRVPDAETADMLIRDKIAPGDWESHIGKSDSLFVNASTWGLMLTGRIVRMGQEAGWKTSDWNLQDKFKKIVARSGEPVIRQAIGTAMRMLGGQFVLGRSIKEALRNGQKWRNDGYRYSFDMLGEAAYTKADAARYLAKYEEAIDEVARGYKDDTASIFHRPSVSVKLSALHPRYEWVKRERVFAELMPRLVGLAKRARLANVGLTIDAEEADRHELFLDLFEALVKNVEMKGWNGLGLAVQAYQKRALPTIHWLTELARTHGTRLSVRLVKGAYWDTEIKRAQEAGLREYPVFTRKTATDTSYIACARALFAVPDAIYPMFATHNAHTISAIEILSGGSRDFEFQRLHGMGDDLHAFYHQERKGVATRIYAPVGSHEDLLAYLVRRLLENGANTSFVNRLADDEASVDALIADPVTQLAQETPLRNVRIPLPADILGARRNSSGFLWSDPVSADPVRATMERALQSPAEAMPLIGGAPREGAVEVAFDPSDRSRAIGRVSVAGEAETEEALEIAVKAQAKWDRLGGEGRAEILEKAADLFEKNRSELMALIVREAGKTLPTAVGEVREAVDFLRYYAAEARAHFSGPVRLPGPTGESNELTLHGKGVFACISPWNFPLAIFTGQIAGALAAGNAVLAKPAETTPLVAMAGTKLLLEAGVPGDVLHLLPGSGPVIGKVMFADPRLAGAIFTGSTRTATAINRALAMRDGPIATVIAETGGQNAMIVDSTALPEQVARDAVMSAFDSAGQRCSALRVLFVQEDVADKMLDMIIGFSEELAIGDPFDPATDIGPVINETARQNLSNHAEKMTRRAKLLKALPLGPQHENGFFFAPHIFEIGAISDLEGEVFGPVMHVVRYGAGQLDKVCEAVNSTGFGLTLGVHSRIEATAAFVRERVRAGNIYVNRNQIGAVVGVQPFGGEGLSGTGPKAGGPQYLHRLALERTYTVNTTASGGNVALLSSS</sequence>
<keyword evidence="2 5" id="KW-0560">Oxidoreductase</keyword>
<organism evidence="10 11">
    <name type="scientific">Rhizomicrobium palustre</name>
    <dbReference type="NCBI Taxonomy" id="189966"/>
    <lineage>
        <taxon>Bacteria</taxon>
        <taxon>Pseudomonadati</taxon>
        <taxon>Pseudomonadota</taxon>
        <taxon>Alphaproteobacteria</taxon>
        <taxon>Micropepsales</taxon>
        <taxon>Micropepsaceae</taxon>
        <taxon>Rhizomicrobium</taxon>
    </lineage>
</organism>
<feature type="active site" evidence="6">
    <location>
        <position position="833"/>
    </location>
</feature>
<dbReference type="InterPro" id="IPR016161">
    <property type="entry name" value="Ald_DH/histidinol_DH"/>
</dbReference>
<keyword evidence="5" id="KW-0285">Flavoprotein</keyword>
<evidence type="ECO:0000256" key="6">
    <source>
        <dbReference type="PIRSR" id="PIRSR000197-1"/>
    </source>
</evidence>
<dbReference type="InterPro" id="IPR024082">
    <property type="entry name" value="PRODH_PutA_dom_II"/>
</dbReference>
<evidence type="ECO:0000259" key="8">
    <source>
        <dbReference type="Pfam" id="PF01619"/>
    </source>
</evidence>
<dbReference type="InterPro" id="IPR002872">
    <property type="entry name" value="Proline_DH_dom"/>
</dbReference>
<dbReference type="Pfam" id="PF14850">
    <property type="entry name" value="Pro_dh-DNA_bdg"/>
    <property type="match status" value="1"/>
</dbReference>
<dbReference type="GO" id="GO:0003842">
    <property type="term" value="F:L-glutamate gamma-semialdehyde dehydrogenase activity"/>
    <property type="evidence" value="ECO:0007669"/>
    <property type="project" value="UniProtKB-UniRule"/>
</dbReference>
<feature type="active site" evidence="6">
    <location>
        <position position="799"/>
    </location>
</feature>
<feature type="domain" description="Proline dehydrogenase PutA" evidence="9">
    <location>
        <begin position="59"/>
        <end position="177"/>
    </location>
</feature>
<dbReference type="NCBIfam" id="NF008869">
    <property type="entry name" value="PRK11904.1"/>
    <property type="match status" value="1"/>
</dbReference>
<dbReference type="PANTHER" id="PTHR42862:SF1">
    <property type="entry name" value="DELTA-1-PYRROLINE-5-CARBOXYLATE DEHYDROGENASE 2, ISOFORM A-RELATED"/>
    <property type="match status" value="1"/>
</dbReference>
<dbReference type="RefSeq" id="WP_167084594.1">
    <property type="nucleotide sequence ID" value="NZ_BAAADC010000001.1"/>
</dbReference>
<evidence type="ECO:0000256" key="1">
    <source>
        <dbReference type="ARBA" id="ARBA00004786"/>
    </source>
</evidence>
<accession>A0A846N3N9</accession>
<reference evidence="10 11" key="1">
    <citation type="submission" date="2020-03" db="EMBL/GenBank/DDBJ databases">
        <title>Genomic Encyclopedia of Type Strains, Phase IV (KMG-IV): sequencing the most valuable type-strain genomes for metagenomic binning, comparative biology and taxonomic classification.</title>
        <authorList>
            <person name="Goeker M."/>
        </authorList>
    </citation>
    <scope>NUCLEOTIDE SEQUENCE [LARGE SCALE GENOMIC DNA]</scope>
    <source>
        <strain evidence="10 11">DSM 19867</strain>
    </source>
</reference>
<dbReference type="UniPathway" id="UPA00261">
    <property type="reaction ID" value="UER00373"/>
</dbReference>
<dbReference type="Gene3D" id="3.40.605.10">
    <property type="entry name" value="Aldehyde Dehydrogenase, Chain A, domain 1"/>
    <property type="match status" value="1"/>
</dbReference>
<comment type="similarity">
    <text evidence="5">In the C-terminal section; belongs to the aldehyde dehydrogenase family.</text>
</comment>
<keyword evidence="5" id="KW-0238">DNA-binding</keyword>
<comment type="pathway">
    <text evidence="1 5">Amino-acid degradation; L-proline degradation into L-glutamate; L-glutamate from L-proline: step 2/2.</text>
</comment>
<dbReference type="GO" id="GO:0010133">
    <property type="term" value="P:L-proline catabolic process to L-glutamate"/>
    <property type="evidence" value="ECO:0007669"/>
    <property type="project" value="UniProtKB-UniRule"/>
</dbReference>
<keyword evidence="5" id="KW-0805">Transcription regulation</keyword>
<dbReference type="Pfam" id="PF01619">
    <property type="entry name" value="Pro_dh"/>
    <property type="match status" value="1"/>
</dbReference>
<dbReference type="EC" id="1.5.5.2" evidence="5"/>
<evidence type="ECO:0000256" key="4">
    <source>
        <dbReference type="ARBA" id="ARBA00048142"/>
    </source>
</evidence>
<evidence type="ECO:0000313" key="11">
    <source>
        <dbReference type="Proteomes" id="UP000570514"/>
    </source>
</evidence>
<dbReference type="SUPFAM" id="SSF81935">
    <property type="entry name" value="N-terminal domain of bifunctional PutA protein"/>
    <property type="match status" value="1"/>
</dbReference>
<proteinExistence type="inferred from homology"/>
<gene>
    <name evidence="10" type="ORF">FHS83_003541</name>
</gene>
<dbReference type="Proteomes" id="UP000570514">
    <property type="component" value="Unassembled WGS sequence"/>
</dbReference>
<dbReference type="InterPro" id="IPR016160">
    <property type="entry name" value="Ald_DH_CS_CYS"/>
</dbReference>
<dbReference type="NCBIfam" id="TIGR01238">
    <property type="entry name" value="D1pyr5carbox3"/>
    <property type="match status" value="1"/>
</dbReference>
<dbReference type="GO" id="GO:0003700">
    <property type="term" value="F:DNA-binding transcription factor activity"/>
    <property type="evidence" value="ECO:0007669"/>
    <property type="project" value="InterPro"/>
</dbReference>
<dbReference type="GO" id="GO:0004657">
    <property type="term" value="F:proline dehydrogenase activity"/>
    <property type="evidence" value="ECO:0007669"/>
    <property type="project" value="UniProtKB-UniRule"/>
</dbReference>
<dbReference type="GO" id="GO:0003677">
    <property type="term" value="F:DNA binding"/>
    <property type="evidence" value="ECO:0007669"/>
    <property type="project" value="UniProtKB-KW"/>
</dbReference>
<dbReference type="FunFam" id="3.40.309.10:FF:000005">
    <property type="entry name" value="1-pyrroline-5-carboxylate dehydrogenase 1"/>
    <property type="match status" value="1"/>
</dbReference>
<protein>
    <recommendedName>
        <fullName evidence="5">Bifunctional protein PutA</fullName>
    </recommendedName>
    <domain>
        <recommendedName>
            <fullName evidence="5">Proline dehydrogenase</fullName>
            <ecNumber evidence="5">1.5.5.2</ecNumber>
        </recommendedName>
        <alternativeName>
            <fullName evidence="5">Proline oxidase</fullName>
        </alternativeName>
    </domain>
    <domain>
        <recommendedName>
            <fullName evidence="5">Delta-1-pyrroline-5-carboxylate dehydrogenase</fullName>
            <shortName evidence="5">P5C dehydrogenase</shortName>
            <ecNumber evidence="5">1.2.1.88</ecNumber>
        </recommendedName>
        <alternativeName>
            <fullName evidence="5">L-glutamate gamma-semialdehyde dehydrogenase</fullName>
        </alternativeName>
    </domain>
</protein>
<dbReference type="InterPro" id="IPR016162">
    <property type="entry name" value="Ald_DH_N"/>
</dbReference>
<dbReference type="Gene3D" id="3.40.309.10">
    <property type="entry name" value="Aldehyde Dehydrogenase, Chain A, domain 2"/>
    <property type="match status" value="1"/>
</dbReference>
<dbReference type="CDD" id="cd07125">
    <property type="entry name" value="ALDH_PutA-P5CDH"/>
    <property type="match status" value="1"/>
</dbReference>